<evidence type="ECO:0000313" key="6">
    <source>
        <dbReference type="EMBL" id="ODQ82364.1"/>
    </source>
</evidence>
<dbReference type="PROSITE" id="PS00108">
    <property type="entry name" value="PROTEIN_KINASE_ST"/>
    <property type="match status" value="1"/>
</dbReference>
<keyword evidence="7" id="KW-1185">Reference proteome</keyword>
<reference evidence="7" key="1">
    <citation type="submission" date="2016-05" db="EMBL/GenBank/DDBJ databases">
        <title>Comparative genomics of biotechnologically important yeasts.</title>
        <authorList>
            <consortium name="DOE Joint Genome Institute"/>
            <person name="Riley R."/>
            <person name="Haridas S."/>
            <person name="Wolfe K.H."/>
            <person name="Lopes M.R."/>
            <person name="Hittinger C.T."/>
            <person name="Goker M."/>
            <person name="Salamov A."/>
            <person name="Wisecaver J."/>
            <person name="Long T.M."/>
            <person name="Aerts A.L."/>
            <person name="Barry K."/>
            <person name="Choi C."/>
            <person name="Clum A."/>
            <person name="Coughlan A.Y."/>
            <person name="Deshpande S."/>
            <person name="Douglass A.P."/>
            <person name="Hanson S.J."/>
            <person name="Klenk H.-P."/>
            <person name="Labutti K."/>
            <person name="Lapidus A."/>
            <person name="Lindquist E."/>
            <person name="Lipzen A."/>
            <person name="Meier-Kolthoff J.P."/>
            <person name="Ohm R.A."/>
            <person name="Otillar R.P."/>
            <person name="Pangilinan J."/>
            <person name="Peng Y."/>
            <person name="Rokas A."/>
            <person name="Rosa C.A."/>
            <person name="Scheuner C."/>
            <person name="Sibirny A.A."/>
            <person name="Slot J.C."/>
            <person name="Stielow J.B."/>
            <person name="Sun H."/>
            <person name="Kurtzman C.P."/>
            <person name="Blackwell M."/>
            <person name="Grigoriev I.V."/>
            <person name="Jeffries T.W."/>
        </authorList>
    </citation>
    <scope>NUCLEOTIDE SEQUENCE [LARGE SCALE GENOMIC DNA]</scope>
    <source>
        <strain evidence="7">NRRL Y-12698</strain>
    </source>
</reference>
<evidence type="ECO:0000256" key="1">
    <source>
        <dbReference type="ARBA" id="ARBA00022741"/>
    </source>
</evidence>
<dbReference type="InterPro" id="IPR011009">
    <property type="entry name" value="Kinase-like_dom_sf"/>
</dbReference>
<dbReference type="STRING" id="984486.A0A1E3QXU2"/>
<gene>
    <name evidence="6" type="ORF">BABINDRAFT_24821</name>
</gene>
<dbReference type="InterPro" id="IPR017441">
    <property type="entry name" value="Protein_kinase_ATP_BS"/>
</dbReference>
<dbReference type="Gene3D" id="1.10.510.10">
    <property type="entry name" value="Transferase(Phosphotransferase) domain 1"/>
    <property type="match status" value="1"/>
</dbReference>
<accession>A0A1E3QXU2</accession>
<dbReference type="GO" id="GO:0044773">
    <property type="term" value="P:mitotic DNA damage checkpoint signaling"/>
    <property type="evidence" value="ECO:0007669"/>
    <property type="project" value="TreeGrafter"/>
</dbReference>
<dbReference type="PANTHER" id="PTHR44167">
    <property type="entry name" value="OVARIAN-SPECIFIC SERINE/THREONINE-PROTEIN KINASE LOK-RELATED"/>
    <property type="match status" value="1"/>
</dbReference>
<evidence type="ECO:0000313" key="7">
    <source>
        <dbReference type="Proteomes" id="UP000094336"/>
    </source>
</evidence>
<dbReference type="GO" id="GO:0005524">
    <property type="term" value="F:ATP binding"/>
    <property type="evidence" value="ECO:0007669"/>
    <property type="project" value="UniProtKB-UniRule"/>
</dbReference>
<dbReference type="AlphaFoldDB" id="A0A1E3QXU2"/>
<evidence type="ECO:0000256" key="3">
    <source>
        <dbReference type="PROSITE-ProRule" id="PRU10141"/>
    </source>
</evidence>
<keyword evidence="4" id="KW-0808">Transferase</keyword>
<evidence type="ECO:0000256" key="4">
    <source>
        <dbReference type="RuleBase" id="RU000304"/>
    </source>
</evidence>
<dbReference type="GO" id="GO:0005634">
    <property type="term" value="C:nucleus"/>
    <property type="evidence" value="ECO:0007669"/>
    <property type="project" value="TreeGrafter"/>
</dbReference>
<feature type="binding site" evidence="3">
    <location>
        <position position="101"/>
    </location>
    <ligand>
        <name>ATP</name>
        <dbReference type="ChEBI" id="CHEBI:30616"/>
    </ligand>
</feature>
<name>A0A1E3QXU2_9ASCO</name>
<proteinExistence type="inferred from homology"/>
<dbReference type="PANTHER" id="PTHR44167:SF24">
    <property type="entry name" value="SERINE_THREONINE-PROTEIN KINASE CHK2"/>
    <property type="match status" value="1"/>
</dbReference>
<keyword evidence="1 3" id="KW-0547">Nucleotide-binding</keyword>
<dbReference type="PROSITE" id="PS50011">
    <property type="entry name" value="PROTEIN_KINASE_DOM"/>
    <property type="match status" value="1"/>
</dbReference>
<dbReference type="PROSITE" id="PS00107">
    <property type="entry name" value="PROTEIN_KINASE_ATP"/>
    <property type="match status" value="1"/>
</dbReference>
<dbReference type="InterPro" id="IPR000719">
    <property type="entry name" value="Prot_kinase_dom"/>
</dbReference>
<keyword evidence="2 3" id="KW-0067">ATP-binding</keyword>
<dbReference type="EMBL" id="KV454426">
    <property type="protein sequence ID" value="ODQ82364.1"/>
    <property type="molecule type" value="Genomic_DNA"/>
</dbReference>
<dbReference type="GO" id="GO:0030447">
    <property type="term" value="P:filamentous growth"/>
    <property type="evidence" value="ECO:0007669"/>
    <property type="project" value="UniProtKB-ARBA"/>
</dbReference>
<dbReference type="Pfam" id="PF00069">
    <property type="entry name" value="Pkinase"/>
    <property type="match status" value="1"/>
</dbReference>
<feature type="non-terminal residue" evidence="6">
    <location>
        <position position="366"/>
    </location>
</feature>
<keyword evidence="4" id="KW-0723">Serine/threonine-protein kinase</keyword>
<sequence length="366" mass="42009">PIHRKPSIVYNPYGINNTVIPPAIFDSPKVILDEKEDLVALPVRSPNEFLPLDEQEDNVELLDQFKIPGKGSHRDGKLGLGGSSEVRPVIGLKNNITYALKRFSKFPKEEDDAFFLRTIEEYRITKKLSKSRHLVHIEGIYRFQSLPDLHRSWGLVMEYCPGGDLFTMIAKPEWMGAPLDEKYCIFKQLCYGLKFMHDAGIVHRDLKPENILIDLNGFVKLTDFGISCYGNEAHGDTTSPVKKCYLHVGTEPYCPPEVFALKDKPELERMKHSYNPYGMDYWALGMTLFCLVNQGTPFNVADQKNKLYREYVTSYAIHKHAFPLFLEHNNASQAPGMEYRFARNFHSKNATTIAWRLCDPDPKTRM</sequence>
<evidence type="ECO:0000256" key="2">
    <source>
        <dbReference type="ARBA" id="ARBA00022840"/>
    </source>
</evidence>
<dbReference type="GeneID" id="30149195"/>
<feature type="non-terminal residue" evidence="6">
    <location>
        <position position="1"/>
    </location>
</feature>
<feature type="domain" description="Protein kinase" evidence="5">
    <location>
        <begin position="72"/>
        <end position="366"/>
    </location>
</feature>
<dbReference type="Proteomes" id="UP000094336">
    <property type="component" value="Unassembled WGS sequence"/>
</dbReference>
<dbReference type="SMART" id="SM00220">
    <property type="entry name" value="S_TKc"/>
    <property type="match status" value="1"/>
</dbReference>
<keyword evidence="4" id="KW-0418">Kinase</keyword>
<dbReference type="GO" id="GO:0004674">
    <property type="term" value="F:protein serine/threonine kinase activity"/>
    <property type="evidence" value="ECO:0007669"/>
    <property type="project" value="UniProtKB-KW"/>
</dbReference>
<dbReference type="RefSeq" id="XP_018987692.1">
    <property type="nucleotide sequence ID" value="XM_019131342.1"/>
</dbReference>
<evidence type="ECO:0000259" key="5">
    <source>
        <dbReference type="PROSITE" id="PS50011"/>
    </source>
</evidence>
<dbReference type="SUPFAM" id="SSF56112">
    <property type="entry name" value="Protein kinase-like (PK-like)"/>
    <property type="match status" value="1"/>
</dbReference>
<dbReference type="InterPro" id="IPR008271">
    <property type="entry name" value="Ser/Thr_kinase_AS"/>
</dbReference>
<dbReference type="OrthoDB" id="4062651at2759"/>
<comment type="similarity">
    <text evidence="4">Belongs to the protein kinase superfamily.</text>
</comment>
<protein>
    <recommendedName>
        <fullName evidence="5">Protein kinase domain-containing protein</fullName>
    </recommendedName>
</protein>
<organism evidence="6 7">
    <name type="scientific">Babjeviella inositovora NRRL Y-12698</name>
    <dbReference type="NCBI Taxonomy" id="984486"/>
    <lineage>
        <taxon>Eukaryota</taxon>
        <taxon>Fungi</taxon>
        <taxon>Dikarya</taxon>
        <taxon>Ascomycota</taxon>
        <taxon>Saccharomycotina</taxon>
        <taxon>Pichiomycetes</taxon>
        <taxon>Serinales incertae sedis</taxon>
        <taxon>Babjeviella</taxon>
    </lineage>
</organism>